<dbReference type="EMBL" id="WHWB01033277">
    <property type="protein sequence ID" value="KAJ7420834.1"/>
    <property type="molecule type" value="Genomic_DNA"/>
</dbReference>
<accession>A0ABQ9DF64</accession>
<protein>
    <submittedName>
        <fullName evidence="1">Uncharacterized protein</fullName>
    </submittedName>
</protein>
<sequence>MMNHPKVDTECGCCLDYCLELVFYALNTPNNQDGDGHLTNRDRDKAEMFNAFSVFNMNDGPRGSQCPELKDHDCENDQLPDNTKILWDLLLQLDPYKSMEPDGVDPRIRKELADAIAKPLNVF</sequence>
<keyword evidence="2" id="KW-1185">Reference proteome</keyword>
<dbReference type="Proteomes" id="UP001145742">
    <property type="component" value="Unassembled WGS sequence"/>
</dbReference>
<evidence type="ECO:0000313" key="2">
    <source>
        <dbReference type="Proteomes" id="UP001145742"/>
    </source>
</evidence>
<organism evidence="1 2">
    <name type="scientific">Willisornis vidua</name>
    <name type="common">Xingu scale-backed antbird</name>
    <dbReference type="NCBI Taxonomy" id="1566151"/>
    <lineage>
        <taxon>Eukaryota</taxon>
        <taxon>Metazoa</taxon>
        <taxon>Chordata</taxon>
        <taxon>Craniata</taxon>
        <taxon>Vertebrata</taxon>
        <taxon>Euteleostomi</taxon>
        <taxon>Archelosauria</taxon>
        <taxon>Archosauria</taxon>
        <taxon>Dinosauria</taxon>
        <taxon>Saurischia</taxon>
        <taxon>Theropoda</taxon>
        <taxon>Coelurosauria</taxon>
        <taxon>Aves</taxon>
        <taxon>Neognathae</taxon>
        <taxon>Neoaves</taxon>
        <taxon>Telluraves</taxon>
        <taxon>Australaves</taxon>
        <taxon>Passeriformes</taxon>
        <taxon>Thamnophilidae</taxon>
        <taxon>Willisornis</taxon>
    </lineage>
</organism>
<reference evidence="1" key="1">
    <citation type="submission" date="2019-10" db="EMBL/GenBank/DDBJ databases">
        <authorList>
            <person name="Soares A.E.R."/>
            <person name="Aleixo A."/>
            <person name="Schneider P."/>
            <person name="Miyaki C.Y."/>
            <person name="Schneider M.P."/>
            <person name="Mello C."/>
            <person name="Vasconcelos A.T.R."/>
        </authorList>
    </citation>
    <scope>NUCLEOTIDE SEQUENCE</scope>
    <source>
        <tissue evidence="1">Muscle</tissue>
    </source>
</reference>
<name>A0ABQ9DF64_9PASS</name>
<evidence type="ECO:0000313" key="1">
    <source>
        <dbReference type="EMBL" id="KAJ7420834.1"/>
    </source>
</evidence>
<comment type="caution">
    <text evidence="1">The sequence shown here is derived from an EMBL/GenBank/DDBJ whole genome shotgun (WGS) entry which is preliminary data.</text>
</comment>
<proteinExistence type="predicted"/>
<gene>
    <name evidence="1" type="ORF">WISP_46285</name>
</gene>